<evidence type="ECO:0000256" key="7">
    <source>
        <dbReference type="SAM" id="MobiDB-lite"/>
    </source>
</evidence>
<evidence type="ECO:0000256" key="2">
    <source>
        <dbReference type="ARBA" id="ARBA00022707"/>
    </source>
</evidence>
<feature type="region of interest" description="Disordered" evidence="7">
    <location>
        <begin position="203"/>
        <end position="308"/>
    </location>
</feature>
<dbReference type="CDD" id="cd00051">
    <property type="entry name" value="EFh"/>
    <property type="match status" value="2"/>
</dbReference>
<evidence type="ECO:0000313" key="9">
    <source>
        <dbReference type="EMBL" id="CAE2275369.1"/>
    </source>
</evidence>
<name>A0A7S4JV89_9EUKA</name>
<gene>
    <name evidence="9" type="ORF">NAES01612_LOCUS2490</name>
</gene>
<dbReference type="SMART" id="SM00054">
    <property type="entry name" value="EFh"/>
    <property type="match status" value="3"/>
</dbReference>
<feature type="compositionally biased region" description="Basic residues" evidence="7">
    <location>
        <begin position="220"/>
        <end position="235"/>
    </location>
</feature>
<accession>A0A7S4JV89</accession>
<feature type="domain" description="EF-hand" evidence="8">
    <location>
        <begin position="107"/>
        <end position="142"/>
    </location>
</feature>
<dbReference type="InterPro" id="IPR002048">
    <property type="entry name" value="EF_hand_dom"/>
</dbReference>
<evidence type="ECO:0000259" key="8">
    <source>
        <dbReference type="PROSITE" id="PS50222"/>
    </source>
</evidence>
<comment type="similarity">
    <text evidence="1">Belongs to the recoverin family.</text>
</comment>
<dbReference type="PRINTS" id="PR00450">
    <property type="entry name" value="RECOVERIN"/>
</dbReference>
<dbReference type="EMBL" id="HBKR01003755">
    <property type="protein sequence ID" value="CAE2275369.1"/>
    <property type="molecule type" value="Transcribed_RNA"/>
</dbReference>
<dbReference type="Pfam" id="PF13499">
    <property type="entry name" value="EF-hand_7"/>
    <property type="match status" value="1"/>
</dbReference>
<protein>
    <recommendedName>
        <fullName evidence="8">EF-hand domain-containing protein</fullName>
    </recommendedName>
</protein>
<dbReference type="GO" id="GO:0005509">
    <property type="term" value="F:calcium ion binding"/>
    <property type="evidence" value="ECO:0007669"/>
    <property type="project" value="InterPro"/>
</dbReference>
<dbReference type="PANTHER" id="PTHR23055:SF178">
    <property type="entry name" value="NEUROCALCIN HOMOLOG"/>
    <property type="match status" value="1"/>
</dbReference>
<dbReference type="PANTHER" id="PTHR23055">
    <property type="entry name" value="CALCIUM BINDING PROTEINS"/>
    <property type="match status" value="1"/>
</dbReference>
<proteinExistence type="inferred from homology"/>
<feature type="region of interest" description="Disordered" evidence="7">
    <location>
        <begin position="320"/>
        <end position="344"/>
    </location>
</feature>
<dbReference type="InterPro" id="IPR018247">
    <property type="entry name" value="EF_Hand_1_Ca_BS"/>
</dbReference>
<dbReference type="InterPro" id="IPR011992">
    <property type="entry name" value="EF-hand-dom_pair"/>
</dbReference>
<keyword evidence="2" id="KW-0519">Myristate</keyword>
<dbReference type="AlphaFoldDB" id="A0A7S4JV89"/>
<keyword evidence="4" id="KW-0677">Repeat</keyword>
<feature type="domain" description="EF-hand" evidence="8">
    <location>
        <begin position="151"/>
        <end position="186"/>
    </location>
</feature>
<feature type="domain" description="EF-hand" evidence="8">
    <location>
        <begin position="71"/>
        <end position="106"/>
    </location>
</feature>
<dbReference type="SUPFAM" id="SSF47473">
    <property type="entry name" value="EF-hand"/>
    <property type="match status" value="1"/>
</dbReference>
<keyword evidence="6" id="KW-0449">Lipoprotein</keyword>
<organism evidence="9">
    <name type="scientific">Paramoeba aestuarina</name>
    <dbReference type="NCBI Taxonomy" id="180227"/>
    <lineage>
        <taxon>Eukaryota</taxon>
        <taxon>Amoebozoa</taxon>
        <taxon>Discosea</taxon>
        <taxon>Flabellinia</taxon>
        <taxon>Dactylopodida</taxon>
        <taxon>Paramoebidae</taxon>
        <taxon>Paramoeba</taxon>
    </lineage>
</organism>
<dbReference type="InterPro" id="IPR028846">
    <property type="entry name" value="Recoverin"/>
</dbReference>
<evidence type="ECO:0000256" key="3">
    <source>
        <dbReference type="ARBA" id="ARBA00022723"/>
    </source>
</evidence>
<dbReference type="PROSITE" id="PS00018">
    <property type="entry name" value="EF_HAND_1"/>
    <property type="match status" value="3"/>
</dbReference>
<keyword evidence="3" id="KW-0479">Metal-binding</keyword>
<evidence type="ECO:0000256" key="5">
    <source>
        <dbReference type="ARBA" id="ARBA00022837"/>
    </source>
</evidence>
<reference evidence="9" key="1">
    <citation type="submission" date="2021-01" db="EMBL/GenBank/DDBJ databases">
        <authorList>
            <person name="Corre E."/>
            <person name="Pelletier E."/>
            <person name="Niang G."/>
            <person name="Scheremetjew M."/>
            <person name="Finn R."/>
            <person name="Kale V."/>
            <person name="Holt S."/>
            <person name="Cochrane G."/>
            <person name="Meng A."/>
            <person name="Brown T."/>
            <person name="Cohen L."/>
        </authorList>
    </citation>
    <scope>NUCLEOTIDE SEQUENCE</scope>
    <source>
        <strain evidence="9">SoJaBio B1-5/56/2</strain>
    </source>
</reference>
<evidence type="ECO:0000256" key="1">
    <source>
        <dbReference type="ARBA" id="ARBA00006049"/>
    </source>
</evidence>
<evidence type="ECO:0000256" key="6">
    <source>
        <dbReference type="ARBA" id="ARBA00023288"/>
    </source>
</evidence>
<dbReference type="PROSITE" id="PS50222">
    <property type="entry name" value="EF_HAND_2"/>
    <property type="match status" value="3"/>
</dbReference>
<evidence type="ECO:0000256" key="4">
    <source>
        <dbReference type="ARBA" id="ARBA00022737"/>
    </source>
</evidence>
<sequence>MGNGQAHEVDAYEESKGKKLHIMVSEQLKHETKFDTHQLNELYVQFAAENPAGTIRRDHFINHNMKLTNFGSEEFWGHVFELFDQDGNGEVTFVEWAVLLSLLQKGTISEKIKWLFHVFDKDNSGYLSADELEFIFSLICGFYPEAMEGMSPADFVQQLFETLDTDHDDKVTLREFAKGISKFPVLYDTFVILSELVGGNAEVVPSEEEEDGELLSPRGPAHRNRSASHHGHVRVRRDSSPFNHHPSEKKREVEEGEGLLVPRPKKYSSAGSSTEMGESKKPMKVSSVLVKRRLGNSQKDLLRDKPPPIIKKELSFEATPSPLFEGDGGFKGGFGSSSGVQNVP</sequence>
<keyword evidence="5" id="KW-0106">Calcium</keyword>
<dbReference type="Gene3D" id="1.10.238.10">
    <property type="entry name" value="EF-hand"/>
    <property type="match status" value="1"/>
</dbReference>
<feature type="compositionally biased region" description="Gly residues" evidence="7">
    <location>
        <begin position="326"/>
        <end position="336"/>
    </location>
</feature>